<organism evidence="2 3">
    <name type="scientific">Nesidiocoris tenuis</name>
    <dbReference type="NCBI Taxonomy" id="355587"/>
    <lineage>
        <taxon>Eukaryota</taxon>
        <taxon>Metazoa</taxon>
        <taxon>Ecdysozoa</taxon>
        <taxon>Arthropoda</taxon>
        <taxon>Hexapoda</taxon>
        <taxon>Insecta</taxon>
        <taxon>Pterygota</taxon>
        <taxon>Neoptera</taxon>
        <taxon>Paraneoptera</taxon>
        <taxon>Hemiptera</taxon>
        <taxon>Heteroptera</taxon>
        <taxon>Panheteroptera</taxon>
        <taxon>Cimicomorpha</taxon>
        <taxon>Miridae</taxon>
        <taxon>Dicyphina</taxon>
        <taxon>Nesidiocoris</taxon>
    </lineage>
</organism>
<evidence type="ECO:0000313" key="2">
    <source>
        <dbReference type="EMBL" id="BET02891.1"/>
    </source>
</evidence>
<name>A0ABN7BEU7_9HEMI</name>
<feature type="compositionally biased region" description="Polar residues" evidence="1">
    <location>
        <begin position="26"/>
        <end position="39"/>
    </location>
</feature>
<feature type="region of interest" description="Disordered" evidence="1">
    <location>
        <begin position="16"/>
        <end position="48"/>
    </location>
</feature>
<dbReference type="Proteomes" id="UP001307889">
    <property type="component" value="Chromosome 14"/>
</dbReference>
<feature type="compositionally biased region" description="Low complexity" evidence="1">
    <location>
        <begin position="109"/>
        <end position="120"/>
    </location>
</feature>
<feature type="region of interest" description="Disordered" evidence="1">
    <location>
        <begin position="90"/>
        <end position="120"/>
    </location>
</feature>
<dbReference type="EMBL" id="AP028922">
    <property type="protein sequence ID" value="BET02891.1"/>
    <property type="molecule type" value="Genomic_DNA"/>
</dbReference>
<proteinExistence type="predicted"/>
<evidence type="ECO:0000256" key="1">
    <source>
        <dbReference type="SAM" id="MobiDB-lite"/>
    </source>
</evidence>
<protein>
    <submittedName>
        <fullName evidence="2">Uncharacterized protein</fullName>
    </submittedName>
</protein>
<keyword evidence="3" id="KW-1185">Reference proteome</keyword>
<reference evidence="2 3" key="1">
    <citation type="submission" date="2023-09" db="EMBL/GenBank/DDBJ databases">
        <title>Nesidiocoris tenuis whole genome shotgun sequence.</title>
        <authorList>
            <person name="Shibata T."/>
            <person name="Shimoda M."/>
            <person name="Kobayashi T."/>
            <person name="Uehara T."/>
        </authorList>
    </citation>
    <scope>NUCLEOTIDE SEQUENCE [LARGE SCALE GENOMIC DNA]</scope>
    <source>
        <strain evidence="2 3">Japan</strain>
    </source>
</reference>
<accession>A0ABN7BEU7</accession>
<evidence type="ECO:0000313" key="3">
    <source>
        <dbReference type="Proteomes" id="UP001307889"/>
    </source>
</evidence>
<sequence length="120" mass="12421">MYRAYIDNLRNLPSGILSEAGEEAQATRNASGSRSQETNGGRAPSGPPPFISLTLLALALALPPVSPGEKRGPGASAWFSLTSRGHVTPGVAGRRRFLPSIPPTGGGTRVTSGTSAIRRI</sequence>
<gene>
    <name evidence="2" type="ORF">NTJ_15709</name>
</gene>